<proteinExistence type="predicted"/>
<dbReference type="STRING" id="1437875.CFRA_06790"/>
<dbReference type="EMBL" id="CP009247">
    <property type="protein sequence ID" value="APT89000.1"/>
    <property type="molecule type" value="Genomic_DNA"/>
</dbReference>
<reference evidence="2 3" key="1">
    <citation type="submission" date="2014-08" db="EMBL/GenBank/DDBJ databases">
        <title>Complete genome sequence of Corynebacterium frankenforstense ST18(T) (=DSM 45800(T)), isolated from raw cow milk.</title>
        <authorList>
            <person name="Ruckert C."/>
            <person name="Albersmeier A."/>
            <person name="Winkler A."/>
            <person name="Lipski A."/>
            <person name="Kalinowski J."/>
        </authorList>
    </citation>
    <scope>NUCLEOTIDE SEQUENCE [LARGE SCALE GENOMIC DNA]</scope>
    <source>
        <strain evidence="2 3">ST18</strain>
    </source>
</reference>
<evidence type="ECO:0008006" key="4">
    <source>
        <dbReference type="Google" id="ProtNLM"/>
    </source>
</evidence>
<dbReference type="InterPro" id="IPR036388">
    <property type="entry name" value="WH-like_DNA-bd_sf"/>
</dbReference>
<dbReference type="InterPro" id="IPR036390">
    <property type="entry name" value="WH_DNA-bd_sf"/>
</dbReference>
<evidence type="ECO:0000313" key="3">
    <source>
        <dbReference type="Proteomes" id="UP000185434"/>
    </source>
</evidence>
<protein>
    <recommendedName>
        <fullName evidence="4">ArsR family transcriptional regulator</fullName>
    </recommendedName>
</protein>
<sequence length="169" mass="18064">MTERLAELEDRVARLEAAGPAGAEAHEPDRDADDPDLLPWAVRGLREHLPLPGGSVLYAGDVRVGGASYSYQWERETAYLTEGDWDDAAERLAAVAHPVRTRILRRLLEAPATAAELVEEGAVSSTGAAYHHLGALHAAGWTGKSPAGAHHVRPARVVALLTLILATDE</sequence>
<evidence type="ECO:0000313" key="2">
    <source>
        <dbReference type="EMBL" id="APT89000.1"/>
    </source>
</evidence>
<dbReference type="InterPro" id="IPR011991">
    <property type="entry name" value="ArsR-like_HTH"/>
</dbReference>
<evidence type="ECO:0000256" key="1">
    <source>
        <dbReference type="SAM" id="MobiDB-lite"/>
    </source>
</evidence>
<accession>A0A1L7CT32</accession>
<feature type="region of interest" description="Disordered" evidence="1">
    <location>
        <begin position="16"/>
        <end position="35"/>
    </location>
</feature>
<dbReference type="SUPFAM" id="SSF46785">
    <property type="entry name" value="Winged helix' DNA-binding domain"/>
    <property type="match status" value="1"/>
</dbReference>
<dbReference type="Proteomes" id="UP000185434">
    <property type="component" value="Chromosome"/>
</dbReference>
<dbReference type="CDD" id="cd00090">
    <property type="entry name" value="HTH_ARSR"/>
    <property type="match status" value="1"/>
</dbReference>
<dbReference type="AlphaFoldDB" id="A0A1L7CT32"/>
<name>A0A1L7CT32_9CORY</name>
<dbReference type="KEGG" id="cfk:CFRA_06790"/>
<keyword evidence="3" id="KW-1185">Reference proteome</keyword>
<gene>
    <name evidence="2" type="ORF">CFRA_06790</name>
</gene>
<dbReference type="Gene3D" id="1.10.10.10">
    <property type="entry name" value="Winged helix-like DNA-binding domain superfamily/Winged helix DNA-binding domain"/>
    <property type="match status" value="1"/>
</dbReference>
<organism evidence="2 3">
    <name type="scientific">Corynebacterium frankenforstense DSM 45800</name>
    <dbReference type="NCBI Taxonomy" id="1437875"/>
    <lineage>
        <taxon>Bacteria</taxon>
        <taxon>Bacillati</taxon>
        <taxon>Actinomycetota</taxon>
        <taxon>Actinomycetes</taxon>
        <taxon>Mycobacteriales</taxon>
        <taxon>Corynebacteriaceae</taxon>
        <taxon>Corynebacterium</taxon>
    </lineage>
</organism>